<gene>
    <name evidence="1" type="ORF">COCHEDRAFT_1199438</name>
</gene>
<dbReference type="Proteomes" id="UP000016936">
    <property type="component" value="Unassembled WGS sequence"/>
</dbReference>
<keyword evidence="2" id="KW-1185">Reference proteome</keyword>
<dbReference type="HOGENOM" id="CLU_2183687_0_0_1"/>
<organism evidence="1 2">
    <name type="scientific">Cochliobolus heterostrophus (strain C5 / ATCC 48332 / race O)</name>
    <name type="common">Southern corn leaf blight fungus</name>
    <name type="synonym">Bipolaris maydis</name>
    <dbReference type="NCBI Taxonomy" id="701091"/>
    <lineage>
        <taxon>Eukaryota</taxon>
        <taxon>Fungi</taxon>
        <taxon>Dikarya</taxon>
        <taxon>Ascomycota</taxon>
        <taxon>Pezizomycotina</taxon>
        <taxon>Dothideomycetes</taxon>
        <taxon>Pleosporomycetidae</taxon>
        <taxon>Pleosporales</taxon>
        <taxon>Pleosporineae</taxon>
        <taxon>Pleosporaceae</taxon>
        <taxon>Bipolaris</taxon>
    </lineage>
</organism>
<accession>M2V943</accession>
<reference evidence="2" key="2">
    <citation type="journal article" date="2013" name="PLoS Genet.">
        <title>Comparative genome structure, secondary metabolite, and effector coding capacity across Cochliobolus pathogens.</title>
        <authorList>
            <person name="Condon B.J."/>
            <person name="Leng Y."/>
            <person name="Wu D."/>
            <person name="Bushley K.E."/>
            <person name="Ohm R.A."/>
            <person name="Otillar R."/>
            <person name="Martin J."/>
            <person name="Schackwitz W."/>
            <person name="Grimwood J."/>
            <person name="MohdZainudin N."/>
            <person name="Xue C."/>
            <person name="Wang R."/>
            <person name="Manning V.A."/>
            <person name="Dhillon B."/>
            <person name="Tu Z.J."/>
            <person name="Steffenson B.J."/>
            <person name="Salamov A."/>
            <person name="Sun H."/>
            <person name="Lowry S."/>
            <person name="LaButti K."/>
            <person name="Han J."/>
            <person name="Copeland A."/>
            <person name="Lindquist E."/>
            <person name="Barry K."/>
            <person name="Schmutz J."/>
            <person name="Baker S.E."/>
            <person name="Ciuffetti L.M."/>
            <person name="Grigoriev I.V."/>
            <person name="Zhong S."/>
            <person name="Turgeon B.G."/>
        </authorList>
    </citation>
    <scope>NUCLEOTIDE SEQUENCE [LARGE SCALE GENOMIC DNA]</scope>
    <source>
        <strain evidence="2">C5 / ATCC 48332 / race O</strain>
    </source>
</reference>
<dbReference type="AlphaFoldDB" id="M2V943"/>
<reference evidence="1 2" key="1">
    <citation type="journal article" date="2012" name="PLoS Pathog.">
        <title>Diverse lifestyles and strategies of plant pathogenesis encoded in the genomes of eighteen Dothideomycetes fungi.</title>
        <authorList>
            <person name="Ohm R.A."/>
            <person name="Feau N."/>
            <person name="Henrissat B."/>
            <person name="Schoch C.L."/>
            <person name="Horwitz B.A."/>
            <person name="Barry K.W."/>
            <person name="Condon B.J."/>
            <person name="Copeland A.C."/>
            <person name="Dhillon B."/>
            <person name="Glaser F."/>
            <person name="Hesse C.N."/>
            <person name="Kosti I."/>
            <person name="LaButti K."/>
            <person name="Lindquist E.A."/>
            <person name="Lucas S."/>
            <person name="Salamov A.A."/>
            <person name="Bradshaw R.E."/>
            <person name="Ciuffetti L."/>
            <person name="Hamelin R.C."/>
            <person name="Kema G.H.J."/>
            <person name="Lawrence C."/>
            <person name="Scott J.A."/>
            <person name="Spatafora J.W."/>
            <person name="Turgeon B.G."/>
            <person name="de Wit P.J.G.M."/>
            <person name="Zhong S."/>
            <person name="Goodwin S.B."/>
            <person name="Grigoriev I.V."/>
        </authorList>
    </citation>
    <scope>NUCLEOTIDE SEQUENCE [LARGE SCALE GENOMIC DNA]</scope>
    <source>
        <strain evidence="2">C5 / ATCC 48332 / race O</strain>
    </source>
</reference>
<evidence type="ECO:0000313" key="1">
    <source>
        <dbReference type="EMBL" id="EMD96492.1"/>
    </source>
</evidence>
<evidence type="ECO:0000313" key="2">
    <source>
        <dbReference type="Proteomes" id="UP000016936"/>
    </source>
</evidence>
<proteinExistence type="predicted"/>
<dbReference type="EMBL" id="KB445569">
    <property type="protein sequence ID" value="EMD96492.1"/>
    <property type="molecule type" value="Genomic_DNA"/>
</dbReference>
<name>M2V943_COCH5</name>
<protein>
    <submittedName>
        <fullName evidence="1">Uncharacterized protein</fullName>
    </submittedName>
</protein>
<sequence length="109" mass="12384">MTSFSNMQALRPAMDTYGPYASEEATNYPPVEVIHPSMLIDGGTFKYSYPNEPKDWLQRCLNDHNACNNRIKPSFEAFLPERLIDVGSAIEPLAPRLVITNEFKMSRDT</sequence>